<dbReference type="EMBL" id="HBUE01151193">
    <property type="protein sequence ID" value="CAG6505326.1"/>
    <property type="molecule type" value="Transcribed_RNA"/>
</dbReference>
<proteinExistence type="predicted"/>
<evidence type="ECO:0000313" key="1">
    <source>
        <dbReference type="EMBL" id="CAG6556625.1"/>
    </source>
</evidence>
<sequence length="180" mass="19624">MCTSAMPETTPSLCTTYTEVVDTESFFLKPCITGVDSGTCCTSSCRTKKREPNCTLATLEDVVCLPSERSICARDTVETSLVSPKLQKQHLSHHLNPTLILQISARSQTRQSLSEPTPDPECSSARKVTATCTTGTPTNATRRATSSWCTRAAEGCTRRTCSPTLRSTGCWCWKMTSRAT</sequence>
<name>A0A8D8IKW6_CULPI</name>
<protein>
    <submittedName>
        <fullName evidence="1">(northern house mosquito) hypothetical protein</fullName>
    </submittedName>
</protein>
<reference evidence="1" key="1">
    <citation type="submission" date="2021-05" db="EMBL/GenBank/DDBJ databases">
        <authorList>
            <person name="Alioto T."/>
            <person name="Alioto T."/>
            <person name="Gomez Garrido J."/>
        </authorList>
    </citation>
    <scope>NUCLEOTIDE SEQUENCE</scope>
</reference>
<dbReference type="AlphaFoldDB" id="A0A8D8IKW6"/>
<dbReference type="EMBL" id="HBUE01256189">
    <property type="protein sequence ID" value="CAG6556625.1"/>
    <property type="molecule type" value="Transcribed_RNA"/>
</dbReference>
<accession>A0A8D8IKW6</accession>
<organism evidence="1">
    <name type="scientific">Culex pipiens</name>
    <name type="common">House mosquito</name>
    <dbReference type="NCBI Taxonomy" id="7175"/>
    <lineage>
        <taxon>Eukaryota</taxon>
        <taxon>Metazoa</taxon>
        <taxon>Ecdysozoa</taxon>
        <taxon>Arthropoda</taxon>
        <taxon>Hexapoda</taxon>
        <taxon>Insecta</taxon>
        <taxon>Pterygota</taxon>
        <taxon>Neoptera</taxon>
        <taxon>Endopterygota</taxon>
        <taxon>Diptera</taxon>
        <taxon>Nematocera</taxon>
        <taxon>Culicoidea</taxon>
        <taxon>Culicidae</taxon>
        <taxon>Culicinae</taxon>
        <taxon>Culicini</taxon>
        <taxon>Culex</taxon>
        <taxon>Culex</taxon>
    </lineage>
</organism>